<evidence type="ECO:0000256" key="1">
    <source>
        <dbReference type="ARBA" id="ARBA00022737"/>
    </source>
</evidence>
<sequence>MLNEVANMEKELLLHRREYIDLTNLMWHDLTNEKAQIRHIRTVYIDHEKRQYNGGSVNARHPRSSCQTGPQGPPGIPGEVGKPICLILKLALGMDGMDGQPGGPGMSGEELQSIAMFSEDNNPYSSSITKDQCNLCPAGQPGLRGYKGKRGLRGPMGEKGPPGRPGNPGELGDEGPEGEPGLQGDLGPSGPRGPPGEEGIGYTKGSIGPKGPIGMVGMEGDEGPPGERGDDAPLGPVGDAGIVGLPGSPGKQGMPGANGQPGPPGTDAEYCPCPYRSKERSEISTSGTDSVMIGGGHPFETNSIFSPSASPPTLIPSDNSEAVVSTSLSSGTSTAAYGGAQPAPSDTNPYESAPPQLHIEPETLNNIYPVAIPAPKTEYYPNSTPQRDPFGGGGSPHALGNEGSIDYSNGPVTYADYNPNASVTVGNNQPVQGNEVPISSIDYSTDPAPVASVNFNNHDPVTVVNNQPVLENEVPVSNIDSITGPAPVTYMDYNQHGYMHPVLVTSDFRHYPLLASHPPAIAPGADFHTSHEKHQESGYQRAEHRSAYRYGSYPPTMKRAFKFRRNRKHM</sequence>
<accession>A0A914D1P0</accession>
<feature type="region of interest" description="Disordered" evidence="2">
    <location>
        <begin position="53"/>
        <end position="78"/>
    </location>
</feature>
<dbReference type="Proteomes" id="UP000887540">
    <property type="component" value="Unplaced"/>
</dbReference>
<evidence type="ECO:0000256" key="2">
    <source>
        <dbReference type="SAM" id="MobiDB-lite"/>
    </source>
</evidence>
<reference evidence="4" key="1">
    <citation type="submission" date="2022-11" db="UniProtKB">
        <authorList>
            <consortium name="WormBaseParasite"/>
        </authorList>
    </citation>
    <scope>IDENTIFICATION</scope>
</reference>
<evidence type="ECO:0000313" key="4">
    <source>
        <dbReference type="WBParaSite" id="ACRNAN_scaffold1749.g28164.t1"/>
    </source>
</evidence>
<dbReference type="WBParaSite" id="ACRNAN_scaffold1749.g28164.t1">
    <property type="protein sequence ID" value="ACRNAN_scaffold1749.g28164.t1"/>
    <property type="gene ID" value="ACRNAN_scaffold1749.g28164"/>
</dbReference>
<proteinExistence type="predicted"/>
<feature type="region of interest" description="Disordered" evidence="2">
    <location>
        <begin position="380"/>
        <end position="407"/>
    </location>
</feature>
<keyword evidence="3" id="KW-1185">Reference proteome</keyword>
<feature type="region of interest" description="Disordered" evidence="2">
    <location>
        <begin position="141"/>
        <end position="239"/>
    </location>
</feature>
<feature type="region of interest" description="Disordered" evidence="2">
    <location>
        <begin position="305"/>
        <end position="357"/>
    </location>
</feature>
<dbReference type="PANTHER" id="PTHR24637:SF423">
    <property type="entry name" value="NEMATODE CUTICLE COLLAGEN N-TERMINAL DOMAIN-CONTAINING PROTEIN"/>
    <property type="match status" value="1"/>
</dbReference>
<dbReference type="AlphaFoldDB" id="A0A914D1P0"/>
<organism evidence="3 4">
    <name type="scientific">Acrobeloides nanus</name>
    <dbReference type="NCBI Taxonomy" id="290746"/>
    <lineage>
        <taxon>Eukaryota</taxon>
        <taxon>Metazoa</taxon>
        <taxon>Ecdysozoa</taxon>
        <taxon>Nematoda</taxon>
        <taxon>Chromadorea</taxon>
        <taxon>Rhabditida</taxon>
        <taxon>Tylenchina</taxon>
        <taxon>Cephalobomorpha</taxon>
        <taxon>Cephaloboidea</taxon>
        <taxon>Cephalobidae</taxon>
        <taxon>Acrobeloides</taxon>
    </lineage>
</organism>
<evidence type="ECO:0000313" key="3">
    <source>
        <dbReference type="Proteomes" id="UP000887540"/>
    </source>
</evidence>
<keyword evidence="1" id="KW-0677">Repeat</keyword>
<feature type="compositionally biased region" description="Low complexity" evidence="2">
    <location>
        <begin position="325"/>
        <end position="340"/>
    </location>
</feature>
<dbReference type="PANTHER" id="PTHR24637">
    <property type="entry name" value="COLLAGEN"/>
    <property type="match status" value="1"/>
</dbReference>
<feature type="compositionally biased region" description="Low complexity" evidence="2">
    <location>
        <begin position="179"/>
        <end position="189"/>
    </location>
</feature>
<name>A0A914D1P0_9BILA</name>
<protein>
    <submittedName>
        <fullName evidence="4">Collagen triple helix repeat protein</fullName>
    </submittedName>
</protein>